<sequence length="205" mass="21401">MSELDHLVVAAADLAEGARWVEERLGVAMDAGGRHEIFGTHNGVLSLGPDCYLEVIAVDPEAPAPARARWFELDTEAMRARLAGGPGLVHWVVRVPSLADEPDVMELRRGSNRWALTVAPDGRMPLAGLAPSRILWHTPPPATLLPDKGIRLDTLSISTPDVAALRPLVADVVGPIAVRPGDSGLAATFSTPSGPAAIGGPTGVG</sequence>
<dbReference type="SUPFAM" id="SSF54593">
    <property type="entry name" value="Glyoxalase/Bleomycin resistance protein/Dihydroxybiphenyl dioxygenase"/>
    <property type="match status" value="1"/>
</dbReference>
<dbReference type="Gene3D" id="3.10.180.10">
    <property type="entry name" value="2,3-Dihydroxybiphenyl 1,2-Dioxygenase, domain 1"/>
    <property type="match status" value="1"/>
</dbReference>
<dbReference type="InterPro" id="IPR025870">
    <property type="entry name" value="Glyoxalase-like_dom"/>
</dbReference>
<dbReference type="InterPro" id="IPR029068">
    <property type="entry name" value="Glyas_Bleomycin-R_OHBP_Dase"/>
</dbReference>
<evidence type="ECO:0000313" key="3">
    <source>
        <dbReference type="Proteomes" id="UP000293865"/>
    </source>
</evidence>
<evidence type="ECO:0000313" key="2">
    <source>
        <dbReference type="EMBL" id="RXZ67275.1"/>
    </source>
</evidence>
<dbReference type="Proteomes" id="UP000293865">
    <property type="component" value="Unassembled WGS sequence"/>
</dbReference>
<reference evidence="2 3" key="1">
    <citation type="submission" date="2019-01" db="EMBL/GenBank/DDBJ databases">
        <title>Agromyces.</title>
        <authorList>
            <person name="Li J."/>
        </authorList>
    </citation>
    <scope>NUCLEOTIDE SEQUENCE [LARGE SCALE GENOMIC DNA]</scope>
    <source>
        <strain evidence="2 3">DSM 15934</strain>
    </source>
</reference>
<gene>
    <name evidence="2" type="ORF">ESP51_18555</name>
</gene>
<dbReference type="OrthoDB" id="3227561at2"/>
<comment type="caution">
    <text evidence="2">The sequence shown here is derived from an EMBL/GenBank/DDBJ whole genome shotgun (WGS) entry which is preliminary data.</text>
</comment>
<dbReference type="Pfam" id="PF13468">
    <property type="entry name" value="Glyoxalase_3"/>
    <property type="match status" value="1"/>
</dbReference>
<dbReference type="RefSeq" id="WP_129522377.1">
    <property type="nucleotide sequence ID" value="NZ_SDPN01000055.1"/>
</dbReference>
<feature type="domain" description="Glyoxalase-like" evidence="1">
    <location>
        <begin position="4"/>
        <end position="171"/>
    </location>
</feature>
<evidence type="ECO:0000259" key="1">
    <source>
        <dbReference type="Pfam" id="PF13468"/>
    </source>
</evidence>
<protein>
    <submittedName>
        <fullName evidence="2">VOC family protein</fullName>
    </submittedName>
</protein>
<proteinExistence type="predicted"/>
<name>A0A4Q2KPH8_9MICO</name>
<dbReference type="AlphaFoldDB" id="A0A4Q2KPH8"/>
<accession>A0A4Q2KPH8</accession>
<dbReference type="EMBL" id="SDPN01000055">
    <property type="protein sequence ID" value="RXZ67275.1"/>
    <property type="molecule type" value="Genomic_DNA"/>
</dbReference>
<organism evidence="2 3">
    <name type="scientific">Agromyces albus</name>
    <dbReference type="NCBI Taxonomy" id="205332"/>
    <lineage>
        <taxon>Bacteria</taxon>
        <taxon>Bacillati</taxon>
        <taxon>Actinomycetota</taxon>
        <taxon>Actinomycetes</taxon>
        <taxon>Micrococcales</taxon>
        <taxon>Microbacteriaceae</taxon>
        <taxon>Agromyces</taxon>
    </lineage>
</organism>
<keyword evidence="3" id="KW-1185">Reference proteome</keyword>